<evidence type="ECO:0000256" key="2">
    <source>
        <dbReference type="ARBA" id="ARBA00023315"/>
    </source>
</evidence>
<protein>
    <submittedName>
        <fullName evidence="4">Putative beta-lysine N-acetyltransferase</fullName>
    </submittedName>
</protein>
<dbReference type="Gene3D" id="3.40.630.30">
    <property type="match status" value="1"/>
</dbReference>
<proteinExistence type="predicted"/>
<evidence type="ECO:0000313" key="5">
    <source>
        <dbReference type="Proteomes" id="UP000092578"/>
    </source>
</evidence>
<accession>A0A1B9B2J6</accession>
<gene>
    <name evidence="4" type="ORF">A8F95_21200</name>
</gene>
<dbReference type="PANTHER" id="PTHR43420">
    <property type="entry name" value="ACETYLTRANSFERASE"/>
    <property type="match status" value="1"/>
</dbReference>
<dbReference type="InterPro" id="IPR050680">
    <property type="entry name" value="YpeA/RimI_acetyltransf"/>
</dbReference>
<evidence type="ECO:0000256" key="1">
    <source>
        <dbReference type="ARBA" id="ARBA00022679"/>
    </source>
</evidence>
<reference evidence="5" key="1">
    <citation type="submission" date="2016-05" db="EMBL/GenBank/DDBJ databases">
        <authorList>
            <person name="Liu B."/>
            <person name="Wang J."/>
            <person name="Zhu Y."/>
            <person name="Liu G."/>
            <person name="Chen Q."/>
            <person name="Chen Z."/>
            <person name="Lan J."/>
            <person name="Che J."/>
            <person name="Ge C."/>
            <person name="Shi H."/>
            <person name="Pan Z."/>
            <person name="Liu X."/>
        </authorList>
    </citation>
    <scope>NUCLEOTIDE SEQUENCE [LARGE SCALE GENOMIC DNA]</scope>
    <source>
        <strain evidence="5">FJAT-27215</strain>
    </source>
</reference>
<dbReference type="GO" id="GO:0008080">
    <property type="term" value="F:N-acetyltransferase activity"/>
    <property type="evidence" value="ECO:0007669"/>
    <property type="project" value="InterPro"/>
</dbReference>
<dbReference type="PANTHER" id="PTHR43420:SF52">
    <property type="entry name" value="N-ACETYLTRANSFERASE YODP"/>
    <property type="match status" value="1"/>
</dbReference>
<dbReference type="CDD" id="cd04301">
    <property type="entry name" value="NAT_SF"/>
    <property type="match status" value="1"/>
</dbReference>
<name>A0A1B9B2J6_9BACI</name>
<dbReference type="SUPFAM" id="SSF55729">
    <property type="entry name" value="Acyl-CoA N-acyltransferases (Nat)"/>
    <property type="match status" value="1"/>
</dbReference>
<evidence type="ECO:0000259" key="3">
    <source>
        <dbReference type="PROSITE" id="PS51186"/>
    </source>
</evidence>
<dbReference type="Pfam" id="PF00583">
    <property type="entry name" value="Acetyltransf_1"/>
    <property type="match status" value="1"/>
</dbReference>
<dbReference type="PROSITE" id="PS51186">
    <property type="entry name" value="GNAT"/>
    <property type="match status" value="1"/>
</dbReference>
<sequence length="295" mass="33922">MLATNETVKGIDFNINVCIDPANKRLRVDEYMGNIVSMIGRLNELAKKHRMTKVIVKAKSNDVELFLSRGYMIEAIFKRYFSGDDAYGMVLYYDNERRTSEEWVKEDAILNDVLQLPQSLLPKKLEEGFDIRLGTPEDTEQLAELYRSVFETYPTPMNQKEYIEKVMKEGTIFYVIKRDGLVISAASAEVNDKYSNAEVTDCATLPQFRKHGLMKVLIDALEKELFNRHIFCSYSIARSLSFGMNASFHQLGYTYTGRLIKNCDIFGKLEDMSVWVKDLSETGSILRRGLNEFSK</sequence>
<feature type="domain" description="N-acetyltransferase" evidence="3">
    <location>
        <begin position="129"/>
        <end position="280"/>
    </location>
</feature>
<keyword evidence="2" id="KW-0012">Acyltransferase</keyword>
<dbReference type="RefSeq" id="WP_065410004.1">
    <property type="nucleotide sequence ID" value="NZ_MAYT01000009.1"/>
</dbReference>
<keyword evidence="5" id="KW-1185">Reference proteome</keyword>
<dbReference type="EMBL" id="MAYT01000009">
    <property type="protein sequence ID" value="OCA90312.1"/>
    <property type="molecule type" value="Genomic_DNA"/>
</dbReference>
<dbReference type="NCBIfam" id="TIGR03827">
    <property type="entry name" value="GNAT_ablB"/>
    <property type="match status" value="1"/>
</dbReference>
<keyword evidence="1 4" id="KW-0808">Transferase</keyword>
<dbReference type="InterPro" id="IPR022525">
    <property type="entry name" value="GNAT_AblB"/>
</dbReference>
<dbReference type="InterPro" id="IPR016181">
    <property type="entry name" value="Acyl_CoA_acyltransferase"/>
</dbReference>
<dbReference type="InterPro" id="IPR000182">
    <property type="entry name" value="GNAT_dom"/>
</dbReference>
<dbReference type="Proteomes" id="UP000092578">
    <property type="component" value="Unassembled WGS sequence"/>
</dbReference>
<organism evidence="4 5">
    <name type="scientific">Pseudobacillus wudalianchiensis</name>
    <dbReference type="NCBI Taxonomy" id="1743143"/>
    <lineage>
        <taxon>Bacteria</taxon>
        <taxon>Bacillati</taxon>
        <taxon>Bacillota</taxon>
        <taxon>Bacilli</taxon>
        <taxon>Bacillales</taxon>
        <taxon>Bacillaceae</taxon>
        <taxon>Pseudobacillus</taxon>
    </lineage>
</organism>
<evidence type="ECO:0000313" key="4">
    <source>
        <dbReference type="EMBL" id="OCA90312.1"/>
    </source>
</evidence>
<comment type="caution">
    <text evidence="4">The sequence shown here is derived from an EMBL/GenBank/DDBJ whole genome shotgun (WGS) entry which is preliminary data.</text>
</comment>
<dbReference type="AlphaFoldDB" id="A0A1B9B2J6"/>